<keyword evidence="2" id="KW-1185">Reference proteome</keyword>
<accession>A0AC60Q1P2</accession>
<gene>
    <name evidence="1" type="ORF">HPB47_025983</name>
</gene>
<organism evidence="1 2">
    <name type="scientific">Ixodes persulcatus</name>
    <name type="common">Taiga tick</name>
    <dbReference type="NCBI Taxonomy" id="34615"/>
    <lineage>
        <taxon>Eukaryota</taxon>
        <taxon>Metazoa</taxon>
        <taxon>Ecdysozoa</taxon>
        <taxon>Arthropoda</taxon>
        <taxon>Chelicerata</taxon>
        <taxon>Arachnida</taxon>
        <taxon>Acari</taxon>
        <taxon>Parasitiformes</taxon>
        <taxon>Ixodida</taxon>
        <taxon>Ixodoidea</taxon>
        <taxon>Ixodidae</taxon>
        <taxon>Ixodinae</taxon>
        <taxon>Ixodes</taxon>
    </lineage>
</organism>
<name>A0AC60Q1P2_IXOPE</name>
<evidence type="ECO:0000313" key="2">
    <source>
        <dbReference type="Proteomes" id="UP000805193"/>
    </source>
</evidence>
<evidence type="ECO:0000313" key="1">
    <source>
        <dbReference type="EMBL" id="KAG0426957.1"/>
    </source>
</evidence>
<protein>
    <submittedName>
        <fullName evidence="1">Uncharacterized protein</fullName>
    </submittedName>
</protein>
<dbReference type="EMBL" id="JABSTQ010009670">
    <property type="protein sequence ID" value="KAG0426957.1"/>
    <property type="molecule type" value="Genomic_DNA"/>
</dbReference>
<comment type="caution">
    <text evidence="1">The sequence shown here is derived from an EMBL/GenBank/DDBJ whole genome shotgun (WGS) entry which is preliminary data.</text>
</comment>
<dbReference type="Proteomes" id="UP000805193">
    <property type="component" value="Unassembled WGS sequence"/>
</dbReference>
<reference evidence="1 2" key="1">
    <citation type="journal article" date="2020" name="Cell">
        <title>Large-Scale Comparative Analyses of Tick Genomes Elucidate Their Genetic Diversity and Vector Capacities.</title>
        <authorList>
            <consortium name="Tick Genome and Microbiome Consortium (TIGMIC)"/>
            <person name="Jia N."/>
            <person name="Wang J."/>
            <person name="Shi W."/>
            <person name="Du L."/>
            <person name="Sun Y."/>
            <person name="Zhan W."/>
            <person name="Jiang J.F."/>
            <person name="Wang Q."/>
            <person name="Zhang B."/>
            <person name="Ji P."/>
            <person name="Bell-Sakyi L."/>
            <person name="Cui X.M."/>
            <person name="Yuan T.T."/>
            <person name="Jiang B.G."/>
            <person name="Yang W.F."/>
            <person name="Lam T.T."/>
            <person name="Chang Q.C."/>
            <person name="Ding S.J."/>
            <person name="Wang X.J."/>
            <person name="Zhu J.G."/>
            <person name="Ruan X.D."/>
            <person name="Zhao L."/>
            <person name="Wei J.T."/>
            <person name="Ye R.Z."/>
            <person name="Que T.C."/>
            <person name="Du C.H."/>
            <person name="Zhou Y.H."/>
            <person name="Cheng J.X."/>
            <person name="Dai P.F."/>
            <person name="Guo W.B."/>
            <person name="Han X.H."/>
            <person name="Huang E.J."/>
            <person name="Li L.F."/>
            <person name="Wei W."/>
            <person name="Gao Y.C."/>
            <person name="Liu J.Z."/>
            <person name="Shao H.Z."/>
            <person name="Wang X."/>
            <person name="Wang C.C."/>
            <person name="Yang T.C."/>
            <person name="Huo Q.B."/>
            <person name="Li W."/>
            <person name="Chen H.Y."/>
            <person name="Chen S.E."/>
            <person name="Zhou L.G."/>
            <person name="Ni X.B."/>
            <person name="Tian J.H."/>
            <person name="Sheng Y."/>
            <person name="Liu T."/>
            <person name="Pan Y.S."/>
            <person name="Xia L.Y."/>
            <person name="Li J."/>
            <person name="Zhao F."/>
            <person name="Cao W.C."/>
        </authorList>
    </citation>
    <scope>NUCLEOTIDE SEQUENCE [LARGE SCALE GENOMIC DNA]</scope>
    <source>
        <strain evidence="1">Iper-2018</strain>
    </source>
</reference>
<proteinExistence type="predicted"/>
<sequence length="275" mass="30175">MPPSAFDTILGLVRDRNKKEDTNLRKAIPPDVRLALTISISCDLDTALKTGSYFTILANREQLKHVISKDKKELSENIVKVDDALLQPEITDIISAASYRCLKQEGVLKEGDATLVVTRTAVPCSCGWCQVMASLCCIEVGEVAAKAGTRVGPPRVACDVNHRTHYVTCATGVVYQIPLSCGRVYIGQTGRCINVYAFHFHDSFIVRKSIYRDPRNGKTIETALPVPRPDPAAVPSIFKGCPSHLSKPECTKAREEPQLRPERLESSQLAQAVAD</sequence>